<accession>A0A4P6UZI4</accession>
<dbReference type="EMBL" id="CP036532">
    <property type="protein sequence ID" value="QBK29923.1"/>
    <property type="molecule type" value="Genomic_DNA"/>
</dbReference>
<dbReference type="AlphaFoldDB" id="A0A4P6UZI4"/>
<dbReference type="GeneID" id="90766547"/>
<evidence type="ECO:0000313" key="1">
    <source>
        <dbReference type="EMBL" id="QBK29923.1"/>
    </source>
</evidence>
<organism evidence="1 2">
    <name type="scientific">Roseitalea porphyridii</name>
    <dbReference type="NCBI Taxonomy" id="1852022"/>
    <lineage>
        <taxon>Bacteria</taxon>
        <taxon>Pseudomonadati</taxon>
        <taxon>Pseudomonadota</taxon>
        <taxon>Alphaproteobacteria</taxon>
        <taxon>Hyphomicrobiales</taxon>
        <taxon>Ahrensiaceae</taxon>
        <taxon>Roseitalea</taxon>
    </lineage>
</organism>
<protein>
    <submittedName>
        <fullName evidence="1">Uncharacterized protein</fullName>
    </submittedName>
</protein>
<dbReference type="KEGG" id="rpod:E0E05_04495"/>
<proteinExistence type="predicted"/>
<keyword evidence="2" id="KW-1185">Reference proteome</keyword>
<name>A0A4P6UZI4_9HYPH</name>
<evidence type="ECO:0000313" key="2">
    <source>
        <dbReference type="Proteomes" id="UP000293719"/>
    </source>
</evidence>
<reference evidence="1 2" key="1">
    <citation type="journal article" date="2017" name="Int. J. Syst. Evol. Microbiol.">
        <title>Roseitalea porphyridii gen. nov., sp. nov., isolated from a red alga, and reclassification of Hoeflea suaedae Chung et al. 2013 as Pseudohoeflea suaedae gen. nov., comb. nov.</title>
        <authorList>
            <person name="Hyeon J.W."/>
            <person name="Jeong S.E."/>
            <person name="Baek K."/>
            <person name="Jeon C.O."/>
        </authorList>
    </citation>
    <scope>NUCLEOTIDE SEQUENCE [LARGE SCALE GENOMIC DNA]</scope>
    <source>
        <strain evidence="1 2">MA7-20</strain>
    </source>
</reference>
<dbReference type="RefSeq" id="WP_131615634.1">
    <property type="nucleotide sequence ID" value="NZ_CP036532.1"/>
</dbReference>
<dbReference type="Proteomes" id="UP000293719">
    <property type="component" value="Chromosome"/>
</dbReference>
<gene>
    <name evidence="1" type="ORF">E0E05_04495</name>
</gene>
<dbReference type="OrthoDB" id="678049at2"/>
<sequence>MNSAATNADPYERIFALNNAIRYVAIYRAGKLQSRQREGLAGASSGESDRYEELLVNPTLLTLARQRGNIDCGGAEFVIVGYGNFLQLVVALPDGHVSVCFDRAADPLDHVEAIRKAFAP</sequence>